<evidence type="ECO:0000313" key="2">
    <source>
        <dbReference type="EMBL" id="MFE9173776.1"/>
    </source>
</evidence>
<evidence type="ECO:0008006" key="4">
    <source>
        <dbReference type="Google" id="ProtNLM"/>
    </source>
</evidence>
<dbReference type="RefSeq" id="WP_388352870.1">
    <property type="nucleotide sequence ID" value="NZ_JBIAFJ010000040.1"/>
</dbReference>
<dbReference type="Proteomes" id="UP001601197">
    <property type="component" value="Unassembled WGS sequence"/>
</dbReference>
<gene>
    <name evidence="2" type="ORF">ACFYNZ_30690</name>
</gene>
<protein>
    <recommendedName>
        <fullName evidence="4">Secreted protein</fullName>
    </recommendedName>
</protein>
<comment type="caution">
    <text evidence="2">The sequence shown here is derived from an EMBL/GenBank/DDBJ whole genome shotgun (WGS) entry which is preliminary data.</text>
</comment>
<organism evidence="2 3">
    <name type="scientific">Streptomyces kebangsaanensis</name>
    <dbReference type="NCBI Taxonomy" id="864058"/>
    <lineage>
        <taxon>Bacteria</taxon>
        <taxon>Bacillati</taxon>
        <taxon>Actinomycetota</taxon>
        <taxon>Actinomycetes</taxon>
        <taxon>Kitasatosporales</taxon>
        <taxon>Streptomycetaceae</taxon>
        <taxon>Streptomyces</taxon>
    </lineage>
</organism>
<evidence type="ECO:0000313" key="3">
    <source>
        <dbReference type="Proteomes" id="UP001601197"/>
    </source>
</evidence>
<feature type="signal peptide" evidence="1">
    <location>
        <begin position="1"/>
        <end position="39"/>
    </location>
</feature>
<keyword evidence="3" id="KW-1185">Reference proteome</keyword>
<reference evidence="2 3" key="1">
    <citation type="submission" date="2024-10" db="EMBL/GenBank/DDBJ databases">
        <title>The Natural Products Discovery Center: Release of the First 8490 Sequenced Strains for Exploring Actinobacteria Biosynthetic Diversity.</title>
        <authorList>
            <person name="Kalkreuter E."/>
            <person name="Kautsar S.A."/>
            <person name="Yang D."/>
            <person name="Bader C.D."/>
            <person name="Teijaro C.N."/>
            <person name="Fluegel L."/>
            <person name="Davis C.M."/>
            <person name="Simpson J.R."/>
            <person name="Lauterbach L."/>
            <person name="Steele A.D."/>
            <person name="Gui C."/>
            <person name="Meng S."/>
            <person name="Li G."/>
            <person name="Viehrig K."/>
            <person name="Ye F."/>
            <person name="Su P."/>
            <person name="Kiefer A.F."/>
            <person name="Nichols A."/>
            <person name="Cepeda A.J."/>
            <person name="Yan W."/>
            <person name="Fan B."/>
            <person name="Jiang Y."/>
            <person name="Adhikari A."/>
            <person name="Zheng C.-J."/>
            <person name="Schuster L."/>
            <person name="Cowan T.M."/>
            <person name="Smanski M.J."/>
            <person name="Chevrette M.G."/>
            <person name="De Carvalho L.P.S."/>
            <person name="Shen B."/>
        </authorList>
    </citation>
    <scope>NUCLEOTIDE SEQUENCE [LARGE SCALE GENOMIC DNA]</scope>
    <source>
        <strain evidence="2 3">NPDC007147</strain>
    </source>
</reference>
<sequence length="113" mass="11769">MRTLMPMTMKKPMRCVAATGVSAVVLGGALLAGGGPAAAAGARAAEHTDARPPVADSSLRVAEHRTGHRHVDPWVAGQLAWFCPQAAKRLAVHDPWVKDQLALFAQPAGTRAG</sequence>
<evidence type="ECO:0000256" key="1">
    <source>
        <dbReference type="SAM" id="SignalP"/>
    </source>
</evidence>
<dbReference type="EMBL" id="JBIAFJ010000040">
    <property type="protein sequence ID" value="MFE9173776.1"/>
    <property type="molecule type" value="Genomic_DNA"/>
</dbReference>
<proteinExistence type="predicted"/>
<accession>A0ABW6L0Z9</accession>
<feature type="chain" id="PRO_5046441263" description="Secreted protein" evidence="1">
    <location>
        <begin position="40"/>
        <end position="113"/>
    </location>
</feature>
<keyword evidence="1" id="KW-0732">Signal</keyword>
<name>A0ABW6L0Z9_9ACTN</name>